<feature type="region of interest" description="Disordered" evidence="8">
    <location>
        <begin position="1719"/>
        <end position="1753"/>
    </location>
</feature>
<dbReference type="GO" id="GO:0090729">
    <property type="term" value="F:toxin activity"/>
    <property type="evidence" value="ECO:0007669"/>
    <property type="project" value="UniProtKB-KW"/>
</dbReference>
<evidence type="ECO:0000256" key="5">
    <source>
        <dbReference type="ARBA" id="ARBA00022737"/>
    </source>
</evidence>
<gene>
    <name evidence="10" type="ORF">SAMN04488012_105202</name>
</gene>
<keyword evidence="4" id="KW-0800">Toxin</keyword>
<keyword evidence="11" id="KW-1185">Reference proteome</keyword>
<sequence length="3060" mass="322006">MNKIPGAKALSKVGAGPLDVVLGGASVVNDYRNGDNWVSELGKQATSITLSGLAGGAATAAVATALGVATTAAAPIIIGGAVAVGVGYGISTAWDYVEENWDDITEWTSDKLDAAGTAISEAASEFGDAVDAGLNKLGEWADDGIEAFDKWAEETKQRLTDLAKEARDGVAQFGEDVATFLEEARDAAEAKLAEARDALLDGMQKVKDAAEEFWNDGKQWANDAFDYAVENLQDFGSAAQEWLGDRWNDLRDLSDRYVEGVRDLWEDGRDVAEYLGGKTVDFVNYLRGFFDEAAVTRSPIILDLDGNGVTTRTIALGTYFDLDGNRFAEATGWADANDGILVVDRNGDGQIDSGSELFGNFTELGSGGTAAHGFEALVDMDANRDGVVDDQDALFSDLRIWQDANSDGVAQEGEVVALGLAGVASLSTDFVTSTDVDDGGNEHRQQGSYTTTGGETRDMTDVWFKTDSADTRFMDEIEVPLDILEELPDISGAGNVMSLHQAMAHDADGPLETAVRAYMASESEVEREGLLLDIVYHWAGVFDVDPLSRAATQIYGNVIGDARKLEAIIGEGYVGIWCWGELDRNPHGPAAAILLDAFNGFVSYVRGQLDAQTIYEDWYDLLSFAWDDASSRLVIDVTALVAEFELLYEADQAAFQVEFVRFVTGISHGGAYGEDLLAMLRAAGDPEGAGLDLVLASAGAPNFTGTPGRDALRGDNDANVLIGLEGDDTLTGGSGDDTLIGGTGNDVLTGSAGADVYQFNLGDGADTINNFDNQIDPAQPDVLVLGAGIVPSQVSISRNYFDLVLTIEGTTDSITISSFLDRAGESSFAIDEVRFADGTIWTRADIMDTLNTPTEGDDYIFGGSGADDVDALGGIDNIRLGGGNDTGVGGAGDDFLYGDEGADDLSGGADNDKIYGGEGDDTLQGGSGDDLLDGGDGANTYVFDPGWGDDTVESYNRSGDAALDILSFGPGTTPANLMVRRVGSDLVLSHSNDTDEVRVRNHFARDNYGISEVQFSDGTSWDRAALQLLSQAGTEGDDTLHGADGNDTLTGLGGEDSIYGGEGADSISGGADDDRLFGGDGEDTLNGDAGDDRLEGGNGTDTYLFDAGWGSDTVNNYDWTNDGTATPDVVSFGIGVDPADLVVSRVSNDLLLTHANGTDAVRITNHFSGDRYQVAEVRFADGTTWSPAQLQLMTQQGTGGDDTLYGSDLADTLSGLGGRDVIYGEDGADSLLGGAEYDRLFGGNGDDTLNGGAGDDRLEGDNGTDLYVFDAGWGDDTINNYDWTNDGTATPDVVSFGIGVDPADLTVSRVSNDLVLTHSNGTDSLRIGSHFSGERYEVAEVRFADGTIWTPAQIQVMTQQGTAGNDTLYGTDIDETLQGLGGNDYIYGEGGADDLSGGAGNDRLYGGDGADTLTGGVGDDRLEGGNGTDVYMLGAGWGSDTISNYDYSSDGAATPDVVIFGAGVDAGDIQVSRVLSDLMLERANGVDALRISRHFSGDRYAVSEVRFASGTVWTAAMLQAMAQQGTAGDDSLFGTDVADTLTGLAGDDYLYGEGAEDSLSGGADNDRIYGGDADDTLDGGSGNDRLEGEAGTDTYVFEAGWGNDTVANYDYSGGGDATPDVIVFGVGVAPADLAVSRLRSDLVIEHSNGTDSLRVINHFSGPSYEVFQIRFADGTIWSLAEIERMTQQGTSGNDSLYGTDGADTLDGLAGDDYLYGEDGADDLSGGADQDRLYGGAGDDTLEGGAGNDRLDGGNDTGTYVFQAGWGNDTIENYDRSSADAPTPDVVIFGAGVNPADLSASRTGNNLVLTHANGSDSLRISSHFSGERYQVNEVRFDDGTVWDLAQLLLMTQQGTAGNDSLIGTEGADTLDGLAGADYIDGQAGADDLSGGDDNDRLYGRAGNDTLDGGDGNDRLEGGDGADSYVFAQGWGQDTVSDYDNSDDPAATPDPLTFGAGVLAGDITAKRISNDLYLIHANGTDEVRITSHFAGTRYEIAEVRFDDGTVWTPAQIALMTQQGTAGNDTLYGTEGADTLDGLDGNDYIYGDVGADRLVGGEGNDRLYGEEDNDTLHGGAGNDRLDGGSGTDAYLFAAGWGDDTIYNYDRSGDGAVTPDVAIFAAGIDPGDIAASRSGSNLILTHSNGTDRIIVSNHFSNENYQVSQVRFSDGTTWDPAQLLLMTQQGTAGNDSLFGTDGDDTLDALGGADSVYGEDGADDLSGGADNDRVFGGDGNDTLNGGSGNDRLEGQNGIDTYVFDAGWGNDTIGNYDWSSDGAATPDVVIFGAGVAAGDIAVSRIGSNLYLTHSNGTDILRIDNHFSDERYEMAEIRFADGTIWTPAQLQSMTQQGTSGNDTLYGTEGADTLDGLDGNDYLYGEEGADRLVGGPGNDRLYGGDGDDTLYSGTGDDRIEGGNGTDAYLFVAGWGSDTISNYDYSGDGTPTPDAVIFGYGVDAADMTVSRVSSDMILRHSNGTDALRVTSHFSGERYQVDSVRFGDGTVWTAAELFAMSQRGTAGDDSLYGTDAADDTLRGLDGNDYLYGEDGNDLLYGDGDDDRLYGDNGMDTLHAGTGDDRLEGGYDTDTYVFEAGWGSDTIYNYDWSSDGSETPDRILFGAGVRAADITASRQFSDLYLTHANGTDVVRLVSHFSGERYRIEEVRFDDSTVWLLDEDAELTDRRVEGGAPNDVLYGSSEADLINGYAGFDWIVPGRGNDTVDGGADRDMVSYSDQPEVAGRRVVDFMLDLDLGAGTAEIFGGEVDQITNFERATGTIFADVMRGSDGDDELRGLGDYDWFIATDGQDTIDGGNGQDMITFLEWGGSGAPVVLDIFSDAGAPPAPAAVGGILLDLANPASATGYAAGLDMTSIERVTGSSYQDVFYGDANQNDFRGLGGYDWFVGSTGGRERYYGGDGIDTVTYFQSSTGVIASLRNGAGEFNGQETGYGSGGDAIRDLYFEIENLVGTQHRDRLEGNSERNQLAGLGDDDFLYGYGGIDYIEGGDGNDYIDGGAASDYALYDGTLSEYTITRTSATDVTITGRGYTDTLTNVEYFQFDDATANIWEQTIV</sequence>
<comment type="subcellular location">
    <subcellularLocation>
        <location evidence="1">Membrane</location>
    </subcellularLocation>
    <subcellularLocation>
        <location evidence="2">Secreted</location>
    </subcellularLocation>
</comment>
<feature type="region of interest" description="Disordered" evidence="8">
    <location>
        <begin position="434"/>
        <end position="454"/>
    </location>
</feature>
<dbReference type="STRING" id="313368.SAMN04488012_105202"/>
<evidence type="ECO:0000313" key="10">
    <source>
        <dbReference type="EMBL" id="SHJ16951.1"/>
    </source>
</evidence>
<dbReference type="InterPro" id="IPR018511">
    <property type="entry name" value="Hemolysin-typ_Ca-bd_CS"/>
</dbReference>
<dbReference type="InterPro" id="IPR003995">
    <property type="entry name" value="RTX_toxin_determinant-A"/>
</dbReference>
<dbReference type="PRINTS" id="PR01488">
    <property type="entry name" value="RTXTOXINA"/>
</dbReference>
<feature type="domain" description="Haemolysin-type calcium binding-related" evidence="9">
    <location>
        <begin position="2626"/>
        <end position="2663"/>
    </location>
</feature>
<feature type="domain" description="Haemolysin-type calcium binding-related" evidence="9">
    <location>
        <begin position="802"/>
        <end position="845"/>
    </location>
</feature>
<evidence type="ECO:0000259" key="9">
    <source>
        <dbReference type="Pfam" id="PF06594"/>
    </source>
</evidence>
<dbReference type="GO" id="GO:0016020">
    <property type="term" value="C:membrane"/>
    <property type="evidence" value="ECO:0007669"/>
    <property type="project" value="UniProtKB-SubCell"/>
</dbReference>
<evidence type="ECO:0000256" key="8">
    <source>
        <dbReference type="SAM" id="MobiDB-lite"/>
    </source>
</evidence>
<feature type="domain" description="Haemolysin-type calcium binding-related" evidence="9">
    <location>
        <begin position="1477"/>
        <end position="1516"/>
    </location>
</feature>
<feature type="domain" description="Haemolysin-type calcium binding-related" evidence="9">
    <location>
        <begin position="1969"/>
        <end position="2009"/>
    </location>
</feature>
<dbReference type="Proteomes" id="UP000184040">
    <property type="component" value="Unassembled WGS sequence"/>
</dbReference>
<keyword evidence="6" id="KW-0843">Virulence</keyword>
<evidence type="ECO:0000313" key="11">
    <source>
        <dbReference type="Proteomes" id="UP000184040"/>
    </source>
</evidence>
<feature type="region of interest" description="Disordered" evidence="8">
    <location>
        <begin position="2055"/>
        <end position="2077"/>
    </location>
</feature>
<evidence type="ECO:0000256" key="2">
    <source>
        <dbReference type="ARBA" id="ARBA00004613"/>
    </source>
</evidence>
<evidence type="ECO:0000256" key="7">
    <source>
        <dbReference type="ARBA" id="ARBA00023136"/>
    </source>
</evidence>
<feature type="region of interest" description="Disordered" evidence="8">
    <location>
        <begin position="907"/>
        <end position="931"/>
    </location>
</feature>
<dbReference type="InterPro" id="IPR011049">
    <property type="entry name" value="Serralysin-like_metalloprot_C"/>
</dbReference>
<dbReference type="PANTHER" id="PTHR38340:SF1">
    <property type="entry name" value="S-LAYER PROTEIN"/>
    <property type="match status" value="1"/>
</dbReference>
<dbReference type="PRINTS" id="PR00313">
    <property type="entry name" value="CABNDNGRPT"/>
</dbReference>
<dbReference type="InterPro" id="IPR050557">
    <property type="entry name" value="RTX_toxin/Mannuronan_C5-epim"/>
</dbReference>
<name>A0A1M6H3Y0_9RHOB</name>
<dbReference type="InterPro" id="IPR010566">
    <property type="entry name" value="Haemolys_ca-bd"/>
</dbReference>
<dbReference type="GO" id="GO:0005509">
    <property type="term" value="F:calcium ion binding"/>
    <property type="evidence" value="ECO:0007669"/>
    <property type="project" value="InterPro"/>
</dbReference>
<feature type="domain" description="Haemolysin-type calcium binding-related" evidence="9">
    <location>
        <begin position="1805"/>
        <end position="1845"/>
    </location>
</feature>
<keyword evidence="7" id="KW-0472">Membrane</keyword>
<dbReference type="GO" id="GO:0005576">
    <property type="term" value="C:extracellular region"/>
    <property type="evidence" value="ECO:0007669"/>
    <property type="project" value="UniProtKB-SubCell"/>
</dbReference>
<dbReference type="RefSeq" id="WP_073128577.1">
    <property type="nucleotide sequence ID" value="NZ_FQZA01000005.1"/>
</dbReference>
<evidence type="ECO:0000256" key="1">
    <source>
        <dbReference type="ARBA" id="ARBA00004370"/>
    </source>
</evidence>
<feature type="region of interest" description="Disordered" evidence="8">
    <location>
        <begin position="2210"/>
        <end position="2241"/>
    </location>
</feature>
<feature type="region of interest" description="Disordered" evidence="8">
    <location>
        <begin position="1035"/>
        <end position="1097"/>
    </location>
</feature>
<feature type="region of interest" description="Disordered" evidence="8">
    <location>
        <begin position="1555"/>
        <end position="1585"/>
    </location>
</feature>
<evidence type="ECO:0000256" key="3">
    <source>
        <dbReference type="ARBA" id="ARBA00022525"/>
    </source>
</evidence>
<feature type="domain" description="Haemolysin-type calcium binding-related" evidence="9">
    <location>
        <begin position="1313"/>
        <end position="1353"/>
    </location>
</feature>
<dbReference type="Gene3D" id="2.150.10.10">
    <property type="entry name" value="Serralysin-like metalloprotease, C-terminal"/>
    <property type="match status" value="16"/>
</dbReference>
<feature type="domain" description="Haemolysin-type calcium binding-related" evidence="9">
    <location>
        <begin position="2461"/>
        <end position="2500"/>
    </location>
</feature>
<dbReference type="PROSITE" id="PS00330">
    <property type="entry name" value="HEMOLYSIN_CALCIUM"/>
    <property type="match status" value="16"/>
</dbReference>
<keyword evidence="3" id="KW-0964">Secreted</keyword>
<evidence type="ECO:0000256" key="4">
    <source>
        <dbReference type="ARBA" id="ARBA00022656"/>
    </source>
</evidence>
<feature type="domain" description="Haemolysin-type calcium binding-related" evidence="9">
    <location>
        <begin position="985"/>
        <end position="1024"/>
    </location>
</feature>
<accession>A0A1M6H3Y0</accession>
<feature type="domain" description="Haemolysin-type calcium binding-related" evidence="9">
    <location>
        <begin position="2297"/>
        <end position="2337"/>
    </location>
</feature>
<proteinExistence type="predicted"/>
<dbReference type="SUPFAM" id="SSF58113">
    <property type="entry name" value="Apolipoprotein A-I"/>
    <property type="match status" value="1"/>
</dbReference>
<dbReference type="SUPFAM" id="SSF51120">
    <property type="entry name" value="beta-Roll"/>
    <property type="match status" value="15"/>
</dbReference>
<evidence type="ECO:0000256" key="6">
    <source>
        <dbReference type="ARBA" id="ARBA00023026"/>
    </source>
</evidence>
<feature type="domain" description="Haemolysin-type calcium binding-related" evidence="9">
    <location>
        <begin position="2133"/>
        <end position="2173"/>
    </location>
</feature>
<feature type="domain" description="Haemolysin-type calcium binding-related" evidence="9">
    <location>
        <begin position="1641"/>
        <end position="1680"/>
    </location>
</feature>
<dbReference type="Pfam" id="PF00353">
    <property type="entry name" value="HemolysinCabind"/>
    <property type="match status" value="26"/>
</dbReference>
<protein>
    <submittedName>
        <fullName evidence="10">Ca2+-binding protein, RTX toxin-related</fullName>
    </submittedName>
</protein>
<dbReference type="Pfam" id="PF06594">
    <property type="entry name" value="HCBP_related"/>
    <property type="match status" value="12"/>
</dbReference>
<keyword evidence="5" id="KW-0677">Repeat</keyword>
<feature type="domain" description="Haemolysin-type calcium binding-related" evidence="9">
    <location>
        <begin position="1149"/>
        <end position="1189"/>
    </location>
</feature>
<organism evidence="10 11">
    <name type="scientific">Palleronia salina</name>
    <dbReference type="NCBI Taxonomy" id="313368"/>
    <lineage>
        <taxon>Bacteria</taxon>
        <taxon>Pseudomonadati</taxon>
        <taxon>Pseudomonadota</taxon>
        <taxon>Alphaproteobacteria</taxon>
        <taxon>Rhodobacterales</taxon>
        <taxon>Roseobacteraceae</taxon>
        <taxon>Palleronia</taxon>
    </lineage>
</organism>
<feature type="region of interest" description="Disordered" evidence="8">
    <location>
        <begin position="1883"/>
        <end position="1917"/>
    </location>
</feature>
<dbReference type="InterPro" id="IPR001343">
    <property type="entry name" value="Hemolysn_Ca-bd"/>
</dbReference>
<dbReference type="PANTHER" id="PTHR38340">
    <property type="entry name" value="S-LAYER PROTEIN"/>
    <property type="match status" value="1"/>
</dbReference>
<reference evidence="10 11" key="1">
    <citation type="submission" date="2016-11" db="EMBL/GenBank/DDBJ databases">
        <authorList>
            <person name="Jaros S."/>
            <person name="Januszkiewicz K."/>
            <person name="Wedrychowicz H."/>
        </authorList>
    </citation>
    <scope>NUCLEOTIDE SEQUENCE [LARGE SCALE GENOMIC DNA]</scope>
    <source>
        <strain evidence="10 11">DSM 26892</strain>
    </source>
</reference>
<dbReference type="EMBL" id="FQZA01000005">
    <property type="protein sequence ID" value="SHJ16951.1"/>
    <property type="molecule type" value="Genomic_DNA"/>
</dbReference>